<reference evidence="10" key="1">
    <citation type="submission" date="2021-04" db="EMBL/GenBank/DDBJ databases">
        <title>Genomic insights into ecological role and evolution of a novel Thermoplasmata order Candidatus Sysuiplasmatales.</title>
        <authorList>
            <person name="Yuan Y."/>
        </authorList>
    </citation>
    <scope>NUCLEOTIDE SEQUENCE</scope>
    <source>
        <strain evidence="11">TUT19-bin139</strain>
        <strain evidence="10">YP2-bin.285</strain>
    </source>
</reference>
<evidence type="ECO:0000256" key="7">
    <source>
        <dbReference type="ARBA" id="ARBA00048707"/>
    </source>
</evidence>
<dbReference type="Proteomes" id="UP000750197">
    <property type="component" value="Unassembled WGS sequence"/>
</dbReference>
<dbReference type="InterPro" id="IPR002833">
    <property type="entry name" value="PTH2"/>
</dbReference>
<dbReference type="EMBL" id="JAGVSJ010000001">
    <property type="protein sequence ID" value="MBX8631009.1"/>
    <property type="molecule type" value="Genomic_DNA"/>
</dbReference>
<evidence type="ECO:0000256" key="9">
    <source>
        <dbReference type="HAMAP-Rule" id="MF_00628"/>
    </source>
</evidence>
<dbReference type="InterPro" id="IPR034759">
    <property type="entry name" value="Pept_tRNA_hydro_arch"/>
</dbReference>
<dbReference type="InterPro" id="IPR023476">
    <property type="entry name" value="Pep_tRNA_hydro_II_dom_sf"/>
</dbReference>
<accession>A0A8J7YIP0</accession>
<comment type="similarity">
    <text evidence="6 9">Belongs to the PTH2 family.</text>
</comment>
<dbReference type="GO" id="GO:0004045">
    <property type="term" value="F:peptidyl-tRNA hydrolase activity"/>
    <property type="evidence" value="ECO:0007669"/>
    <property type="project" value="UniProtKB-UniRule"/>
</dbReference>
<comment type="subcellular location">
    <subcellularLocation>
        <location evidence="2 9">Cytoplasm</location>
    </subcellularLocation>
</comment>
<dbReference type="PANTHER" id="PTHR12649:SF11">
    <property type="entry name" value="PEPTIDYL-TRNA HYDROLASE 2, MITOCHONDRIAL"/>
    <property type="match status" value="1"/>
</dbReference>
<name>A0A8J7YIP0_9ARCH</name>
<keyword evidence="5 9" id="KW-0378">Hydrolase</keyword>
<evidence type="ECO:0000313" key="12">
    <source>
        <dbReference type="Proteomes" id="UP000716004"/>
    </source>
</evidence>
<evidence type="ECO:0000256" key="2">
    <source>
        <dbReference type="ARBA" id="ARBA00004496"/>
    </source>
</evidence>
<dbReference type="GO" id="GO:0006412">
    <property type="term" value="P:translation"/>
    <property type="evidence" value="ECO:0007669"/>
    <property type="project" value="UniProtKB-UniRule"/>
</dbReference>
<gene>
    <name evidence="10" type="primary">pth2</name>
    <name evidence="9" type="synonym">pth</name>
    <name evidence="10" type="ORF">J9259_00565</name>
    <name evidence="11" type="ORF">KIY12_02640</name>
</gene>
<dbReference type="Proteomes" id="UP000716004">
    <property type="component" value="Unassembled WGS sequence"/>
</dbReference>
<keyword evidence="4 9" id="KW-0963">Cytoplasm</keyword>
<dbReference type="EC" id="3.1.1.29" evidence="3 9"/>
<dbReference type="PANTHER" id="PTHR12649">
    <property type="entry name" value="PEPTIDYL-TRNA HYDROLASE 2"/>
    <property type="match status" value="1"/>
</dbReference>
<comment type="catalytic activity">
    <reaction evidence="7 9">
        <text>an N-acyl-L-alpha-aminoacyl-tRNA + H2O = an N-acyl-L-amino acid + a tRNA + H(+)</text>
        <dbReference type="Rhea" id="RHEA:54448"/>
        <dbReference type="Rhea" id="RHEA-COMP:10123"/>
        <dbReference type="Rhea" id="RHEA-COMP:13883"/>
        <dbReference type="ChEBI" id="CHEBI:15377"/>
        <dbReference type="ChEBI" id="CHEBI:15378"/>
        <dbReference type="ChEBI" id="CHEBI:59874"/>
        <dbReference type="ChEBI" id="CHEBI:78442"/>
        <dbReference type="ChEBI" id="CHEBI:138191"/>
        <dbReference type="EC" id="3.1.1.29"/>
    </reaction>
</comment>
<evidence type="ECO:0000256" key="6">
    <source>
        <dbReference type="ARBA" id="ARBA00038050"/>
    </source>
</evidence>
<proteinExistence type="inferred from homology"/>
<dbReference type="Gene3D" id="3.40.1490.10">
    <property type="entry name" value="Bit1"/>
    <property type="match status" value="1"/>
</dbReference>
<dbReference type="GO" id="GO:0005829">
    <property type="term" value="C:cytosol"/>
    <property type="evidence" value="ECO:0007669"/>
    <property type="project" value="TreeGrafter"/>
</dbReference>
<evidence type="ECO:0000256" key="4">
    <source>
        <dbReference type="ARBA" id="ARBA00022490"/>
    </source>
</evidence>
<organism evidence="10 12">
    <name type="scientific">Candidatus Sysuiplasma superficiale</name>
    <dbReference type="NCBI Taxonomy" id="2823368"/>
    <lineage>
        <taxon>Archaea</taxon>
        <taxon>Methanobacteriati</taxon>
        <taxon>Thermoplasmatota</taxon>
        <taxon>Thermoplasmata</taxon>
        <taxon>Candidatus Sysuiplasmatales</taxon>
        <taxon>Candidatus Sysuiplasmataceae</taxon>
        <taxon>Candidatus Sysuiplasma</taxon>
    </lineage>
</organism>
<evidence type="ECO:0000256" key="1">
    <source>
        <dbReference type="ARBA" id="ARBA00003043"/>
    </source>
</evidence>
<evidence type="ECO:0000313" key="11">
    <source>
        <dbReference type="EMBL" id="MBX8643612.1"/>
    </source>
</evidence>
<dbReference type="NCBIfam" id="NF003314">
    <property type="entry name" value="PRK04322.1"/>
    <property type="match status" value="1"/>
</dbReference>
<protein>
    <recommendedName>
        <fullName evidence="8 9">Peptidyl-tRNA hydrolase</fullName>
        <shortName evidence="9">PTH</shortName>
        <ecNumber evidence="3 9">3.1.1.29</ecNumber>
    </recommendedName>
</protein>
<evidence type="ECO:0000256" key="8">
    <source>
        <dbReference type="ARBA" id="ARBA00050038"/>
    </source>
</evidence>
<dbReference type="AlphaFoldDB" id="A0A8J7YIP0"/>
<evidence type="ECO:0000313" key="10">
    <source>
        <dbReference type="EMBL" id="MBX8631009.1"/>
    </source>
</evidence>
<dbReference type="EMBL" id="JAHEAC010000013">
    <property type="protein sequence ID" value="MBX8643612.1"/>
    <property type="molecule type" value="Genomic_DNA"/>
</dbReference>
<dbReference type="CDD" id="cd02430">
    <property type="entry name" value="PTH2"/>
    <property type="match status" value="1"/>
</dbReference>
<dbReference type="FunFam" id="3.40.1490.10:FF:000001">
    <property type="entry name" value="Peptidyl-tRNA hydrolase 2"/>
    <property type="match status" value="1"/>
</dbReference>
<sequence>MQRDDGFRYKLVVVVRTDIKLSPGKLAVQVAHASVGCAVESMEKERRTFGEWMREGQRKVVVRVRNIEELYEVREEAKKRGLVVSTVADAGLTEIPPGTVTCVGIGPARNEDVDPVTGSLSLL</sequence>
<dbReference type="HAMAP" id="MF_00628">
    <property type="entry name" value="Pept_tRNA_hydro_arch"/>
    <property type="match status" value="1"/>
</dbReference>
<comment type="function">
    <text evidence="1 9">The natural substrate for this enzyme may be peptidyl-tRNAs which drop off the ribosome during protein synthesis.</text>
</comment>
<dbReference type="SUPFAM" id="SSF102462">
    <property type="entry name" value="Peptidyl-tRNA hydrolase II"/>
    <property type="match status" value="1"/>
</dbReference>
<evidence type="ECO:0000256" key="5">
    <source>
        <dbReference type="ARBA" id="ARBA00022801"/>
    </source>
</evidence>
<dbReference type="NCBIfam" id="TIGR00283">
    <property type="entry name" value="arch_pth2"/>
    <property type="match status" value="1"/>
</dbReference>
<dbReference type="Pfam" id="PF01981">
    <property type="entry name" value="PTH2"/>
    <property type="match status" value="1"/>
</dbReference>
<comment type="caution">
    <text evidence="10">The sequence shown here is derived from an EMBL/GenBank/DDBJ whole genome shotgun (WGS) entry which is preliminary data.</text>
</comment>
<evidence type="ECO:0000256" key="3">
    <source>
        <dbReference type="ARBA" id="ARBA00013260"/>
    </source>
</evidence>